<organism evidence="2 3">
    <name type="scientific">Candidatus Uhrbacteria bacterium CG_4_9_14_3_um_filter_41_35</name>
    <dbReference type="NCBI Taxonomy" id="1975034"/>
    <lineage>
        <taxon>Bacteria</taxon>
        <taxon>Candidatus Uhriibacteriota</taxon>
    </lineage>
</organism>
<feature type="transmembrane region" description="Helical" evidence="1">
    <location>
        <begin position="66"/>
        <end position="95"/>
    </location>
</feature>
<proteinExistence type="predicted"/>
<gene>
    <name evidence="2" type="ORF">CO173_01120</name>
</gene>
<evidence type="ECO:0000256" key="1">
    <source>
        <dbReference type="SAM" id="Phobius"/>
    </source>
</evidence>
<protein>
    <recommendedName>
        <fullName evidence="4">Glycerophosphoryl diester phosphodiesterase membrane domain-containing protein</fullName>
    </recommendedName>
</protein>
<dbReference type="Proteomes" id="UP000231263">
    <property type="component" value="Unassembled WGS sequence"/>
</dbReference>
<evidence type="ECO:0000313" key="3">
    <source>
        <dbReference type="Proteomes" id="UP000231263"/>
    </source>
</evidence>
<name>A0A2M7XG23_9BACT</name>
<accession>A0A2M7XG23</accession>
<keyword evidence="1" id="KW-1133">Transmembrane helix</keyword>
<evidence type="ECO:0000313" key="2">
    <source>
        <dbReference type="EMBL" id="PJA46809.1"/>
    </source>
</evidence>
<feature type="transmembrane region" description="Helical" evidence="1">
    <location>
        <begin position="33"/>
        <end position="54"/>
    </location>
</feature>
<feature type="transmembrane region" description="Helical" evidence="1">
    <location>
        <begin position="191"/>
        <end position="214"/>
    </location>
</feature>
<keyword evidence="1" id="KW-0472">Membrane</keyword>
<sequence length="220" mass="24518">MSKEIYNNSFFNFYIDKILGKAWGHFKDNWSTLILSVMATSASFLGVFAVYALMLGLVNSSYFPAWSFFVLSAILVIALVALLTIISAGWIKLVLNIVDHDKAKVGDLFLEYKKIFSFFTVMFLYSAMVIAGIMFFIIPGIVLGLMFMWAPILVVDKNMGPIEALSKSKELTNGAKWDLFLVKIVESGGSYISGISIIGIVVAVPLITISKILMYRHVQR</sequence>
<dbReference type="InterPro" id="IPR010380">
    <property type="entry name" value="DUF975"/>
</dbReference>
<feature type="transmembrane region" description="Helical" evidence="1">
    <location>
        <begin position="116"/>
        <end position="149"/>
    </location>
</feature>
<evidence type="ECO:0008006" key="4">
    <source>
        <dbReference type="Google" id="ProtNLM"/>
    </source>
</evidence>
<dbReference type="PANTHER" id="PTHR40076">
    <property type="entry name" value="MEMBRANE PROTEIN-RELATED"/>
    <property type="match status" value="1"/>
</dbReference>
<dbReference type="PANTHER" id="PTHR40076:SF1">
    <property type="entry name" value="MEMBRANE PROTEIN"/>
    <property type="match status" value="1"/>
</dbReference>
<keyword evidence="1" id="KW-0812">Transmembrane</keyword>
<dbReference type="AlphaFoldDB" id="A0A2M7XG23"/>
<dbReference type="EMBL" id="PFWT01000007">
    <property type="protein sequence ID" value="PJA46809.1"/>
    <property type="molecule type" value="Genomic_DNA"/>
</dbReference>
<dbReference type="Pfam" id="PF06161">
    <property type="entry name" value="DUF975"/>
    <property type="match status" value="1"/>
</dbReference>
<reference evidence="3" key="1">
    <citation type="submission" date="2017-09" db="EMBL/GenBank/DDBJ databases">
        <title>Depth-based differentiation of microbial function through sediment-hosted aquifers and enrichment of novel symbionts in the deep terrestrial subsurface.</title>
        <authorList>
            <person name="Probst A.J."/>
            <person name="Ladd B."/>
            <person name="Jarett J.K."/>
            <person name="Geller-Mcgrath D.E."/>
            <person name="Sieber C.M.K."/>
            <person name="Emerson J.B."/>
            <person name="Anantharaman K."/>
            <person name="Thomas B.C."/>
            <person name="Malmstrom R."/>
            <person name="Stieglmeier M."/>
            <person name="Klingl A."/>
            <person name="Woyke T."/>
            <person name="Ryan C.M."/>
            <person name="Banfield J.F."/>
        </authorList>
    </citation>
    <scope>NUCLEOTIDE SEQUENCE [LARGE SCALE GENOMIC DNA]</scope>
</reference>
<comment type="caution">
    <text evidence="2">The sequence shown here is derived from an EMBL/GenBank/DDBJ whole genome shotgun (WGS) entry which is preliminary data.</text>
</comment>